<sequence>MGGAKDFVNGLIMNHKVVIFGKSDCPYSHKAKDAIEAQHIKSGAMECVEIDKRPDFSEIKDYMKELTGAPSTPRVFINGKFFGGGDDTVEASKNGKLAQLLKEAQAI</sequence>
<dbReference type="PROSITE" id="PS51354">
    <property type="entry name" value="GLUTAREDOXIN_2"/>
    <property type="match status" value="1"/>
</dbReference>
<dbReference type="Gene3D" id="3.40.30.10">
    <property type="entry name" value="Glutaredoxin"/>
    <property type="match status" value="1"/>
</dbReference>
<dbReference type="InterPro" id="IPR011899">
    <property type="entry name" value="Glutaredoxin_euk/vir"/>
</dbReference>
<gene>
    <name evidence="4" type="primary">GLRX-10_4</name>
    <name evidence="4" type="ORF">KIN20_023128</name>
</gene>
<evidence type="ECO:0000256" key="1">
    <source>
        <dbReference type="ARBA" id="ARBA00022448"/>
    </source>
</evidence>
<reference evidence="4" key="1">
    <citation type="submission" date="2021-06" db="EMBL/GenBank/DDBJ databases">
        <title>Parelaphostrongylus tenuis whole genome reference sequence.</title>
        <authorList>
            <person name="Garwood T.J."/>
            <person name="Larsen P.A."/>
            <person name="Fountain-Jones N.M."/>
            <person name="Garbe J.R."/>
            <person name="Macchietto M.G."/>
            <person name="Kania S.A."/>
            <person name="Gerhold R.W."/>
            <person name="Richards J.E."/>
            <person name="Wolf T.M."/>
        </authorList>
    </citation>
    <scope>NUCLEOTIDE SEQUENCE</scope>
    <source>
        <strain evidence="4">MNPRO001-30</strain>
        <tissue evidence="4">Meninges</tissue>
    </source>
</reference>
<keyword evidence="1" id="KW-0813">Transport</keyword>
<dbReference type="PANTHER" id="PTHR46185">
    <property type="entry name" value="GLUTAREDOXIN-1"/>
    <property type="match status" value="1"/>
</dbReference>
<name>A0AAD5N6U0_PARTN</name>
<dbReference type="SUPFAM" id="SSF52833">
    <property type="entry name" value="Thioredoxin-like"/>
    <property type="match status" value="1"/>
</dbReference>
<dbReference type="EMBL" id="JAHQIW010004662">
    <property type="protein sequence ID" value="KAJ1363292.1"/>
    <property type="molecule type" value="Genomic_DNA"/>
</dbReference>
<dbReference type="NCBIfam" id="TIGR02180">
    <property type="entry name" value="GRX_euk"/>
    <property type="match status" value="1"/>
</dbReference>
<accession>A0AAD5N6U0</accession>
<evidence type="ECO:0000313" key="4">
    <source>
        <dbReference type="EMBL" id="KAJ1363292.1"/>
    </source>
</evidence>
<dbReference type="InterPro" id="IPR036249">
    <property type="entry name" value="Thioredoxin-like_sf"/>
</dbReference>
<dbReference type="Proteomes" id="UP001196413">
    <property type="component" value="Unassembled WGS sequence"/>
</dbReference>
<evidence type="ECO:0000313" key="5">
    <source>
        <dbReference type="Proteomes" id="UP001196413"/>
    </source>
</evidence>
<keyword evidence="5" id="KW-1185">Reference proteome</keyword>
<feature type="domain" description="Glutaredoxin" evidence="3">
    <location>
        <begin position="17"/>
        <end position="81"/>
    </location>
</feature>
<dbReference type="CDD" id="cd03419">
    <property type="entry name" value="GRX_GRXh_1_2_like"/>
    <property type="match status" value="1"/>
</dbReference>
<keyword evidence="2" id="KW-0249">Electron transport</keyword>
<dbReference type="InterPro" id="IPR014025">
    <property type="entry name" value="Glutaredoxin_subgr"/>
</dbReference>
<evidence type="ECO:0000256" key="2">
    <source>
        <dbReference type="ARBA" id="ARBA00022982"/>
    </source>
</evidence>
<dbReference type="InterPro" id="IPR047185">
    <property type="entry name" value="GLRX1"/>
</dbReference>
<proteinExistence type="predicted"/>
<dbReference type="InterPro" id="IPR002109">
    <property type="entry name" value="Glutaredoxin"/>
</dbReference>
<organism evidence="4 5">
    <name type="scientific">Parelaphostrongylus tenuis</name>
    <name type="common">Meningeal worm</name>
    <dbReference type="NCBI Taxonomy" id="148309"/>
    <lineage>
        <taxon>Eukaryota</taxon>
        <taxon>Metazoa</taxon>
        <taxon>Ecdysozoa</taxon>
        <taxon>Nematoda</taxon>
        <taxon>Chromadorea</taxon>
        <taxon>Rhabditida</taxon>
        <taxon>Rhabditina</taxon>
        <taxon>Rhabditomorpha</taxon>
        <taxon>Strongyloidea</taxon>
        <taxon>Metastrongylidae</taxon>
        <taxon>Parelaphostrongylus</taxon>
    </lineage>
</organism>
<dbReference type="AlphaFoldDB" id="A0AAD5N6U0"/>
<dbReference type="GO" id="GO:0015038">
    <property type="term" value="F:glutathione disulfide oxidoreductase activity"/>
    <property type="evidence" value="ECO:0007669"/>
    <property type="project" value="TreeGrafter"/>
</dbReference>
<dbReference type="PRINTS" id="PR00160">
    <property type="entry name" value="GLUTAREDOXIN"/>
</dbReference>
<evidence type="ECO:0000259" key="3">
    <source>
        <dbReference type="Pfam" id="PF00462"/>
    </source>
</evidence>
<dbReference type="GO" id="GO:0005739">
    <property type="term" value="C:mitochondrion"/>
    <property type="evidence" value="ECO:0007669"/>
    <property type="project" value="TreeGrafter"/>
</dbReference>
<dbReference type="Pfam" id="PF00462">
    <property type="entry name" value="Glutaredoxin"/>
    <property type="match status" value="1"/>
</dbReference>
<protein>
    <submittedName>
        <fullName evidence="4">Protein CBR-glrx-10</fullName>
    </submittedName>
</protein>
<dbReference type="PANTHER" id="PTHR46185:SF1">
    <property type="entry name" value="GLUTAREDOXIN-1"/>
    <property type="match status" value="1"/>
</dbReference>
<comment type="caution">
    <text evidence="4">The sequence shown here is derived from an EMBL/GenBank/DDBJ whole genome shotgun (WGS) entry which is preliminary data.</text>
</comment>